<dbReference type="PANTHER" id="PTHR34284:SF1">
    <property type="entry name" value="FG-GAP REPEAT-CONTAINING PROTEIN"/>
    <property type="match status" value="1"/>
</dbReference>
<evidence type="ECO:0000256" key="2">
    <source>
        <dbReference type="SAM" id="SignalP"/>
    </source>
</evidence>
<name>A0A0D3EZF4_9ORYZ</name>
<evidence type="ECO:0008006" key="5">
    <source>
        <dbReference type="Google" id="ProtNLM"/>
    </source>
</evidence>
<reference evidence="3" key="2">
    <citation type="submission" date="2015-03" db="UniProtKB">
        <authorList>
            <consortium name="EnsemblPlants"/>
        </authorList>
    </citation>
    <scope>IDENTIFICATION</scope>
</reference>
<feature type="transmembrane region" description="Helical" evidence="1">
    <location>
        <begin position="577"/>
        <end position="600"/>
    </location>
</feature>
<dbReference type="AlphaFoldDB" id="A0A0D3EZF4"/>
<dbReference type="Gramene" id="OBART02G00070.1">
    <property type="protein sequence ID" value="OBART02G00070.1"/>
    <property type="gene ID" value="OBART02G00070"/>
</dbReference>
<dbReference type="InterPro" id="IPR011047">
    <property type="entry name" value="Quinoprotein_ADH-like_sf"/>
</dbReference>
<keyword evidence="1" id="KW-0472">Membrane</keyword>
<dbReference type="InterPro" id="IPR015943">
    <property type="entry name" value="WD40/YVTN_repeat-like_dom_sf"/>
</dbReference>
<dbReference type="InterPro" id="IPR028994">
    <property type="entry name" value="Integrin_alpha_N"/>
</dbReference>
<keyword evidence="4" id="KW-1185">Reference proteome</keyword>
<sequence length="615" mass="67572">MRKRDLGILLLAAFAVFFSLQHDGDLSFREAWYHLSDADYPIKHDADRLPSPLVADLNGDGKPEVLIPTHDAKIQVLQPHPRPSPDDASFHDARLMADVSLLPSNVRLSSGRRPVAMAVGTVDRHYAHAPSPSKQLLVVVTSGWSVMCFDHNLKKLWEANLQDDFPHAAHHREVAISITNYTLKHGDAGLVIVGGRMEMQHHSAELFDEFMVSEHNREEHRRSASEKQASETGNTDLRHFALYAFAGRTGELRWSRKNENIPSQPSDASVLIPQHNYKLDAHALNSRHPGQSQRTLYVPTITNYTQVWWVPNVVVAHEKEGIEAVHLASGRTICKLHLTEGGLHADINGDGVLDHVQVVGANGIEQTVVSGSMEVLKPCWAVATSGVPVREQLFNVSICHYNNFNLFHHGDFSRSFGRTFDTTGLEVATPILLQRDDGHKHRRGSHGDIIFLTSRGEVTSYSPGLLGHDAIWRWQLSTGATWSNLPSPSGMMENIVVPTLKAFSLRAYDPKQVIIAGGDLEAVVISPSGGLLASIELPAPPTHALVLEDFNGDGLTDIILVTSGGVYGFVQTRHPGALFFSTLVGCLIVVIGVIFVSLHLNSSNSGKPRASTDYR</sequence>
<feature type="signal peptide" evidence="2">
    <location>
        <begin position="1"/>
        <end position="21"/>
    </location>
</feature>
<dbReference type="HOGENOM" id="CLU_011646_0_0_1"/>
<keyword evidence="2" id="KW-0732">Signal</keyword>
<protein>
    <recommendedName>
        <fullName evidence="5">FG-GAP repeat-containing protein</fullName>
    </recommendedName>
</protein>
<dbReference type="Proteomes" id="UP000026960">
    <property type="component" value="Chromosome 2"/>
</dbReference>
<dbReference type="STRING" id="65489.A0A0D3EZF4"/>
<dbReference type="SUPFAM" id="SSF50998">
    <property type="entry name" value="Quinoprotein alcohol dehydrogenase-like"/>
    <property type="match status" value="1"/>
</dbReference>
<evidence type="ECO:0000256" key="1">
    <source>
        <dbReference type="SAM" id="Phobius"/>
    </source>
</evidence>
<dbReference type="PaxDb" id="65489-OBART02G00070.1"/>
<reference evidence="3" key="1">
    <citation type="journal article" date="2009" name="Rice">
        <title>De Novo Next Generation Sequencing of Plant Genomes.</title>
        <authorList>
            <person name="Rounsley S."/>
            <person name="Marri P.R."/>
            <person name="Yu Y."/>
            <person name="He R."/>
            <person name="Sisneros N."/>
            <person name="Goicoechea J.L."/>
            <person name="Lee S.J."/>
            <person name="Angelova A."/>
            <person name="Kudrna D."/>
            <person name="Luo M."/>
            <person name="Affourtit J."/>
            <person name="Desany B."/>
            <person name="Knight J."/>
            <person name="Niazi F."/>
            <person name="Egholm M."/>
            <person name="Wing R.A."/>
        </authorList>
    </citation>
    <scope>NUCLEOTIDE SEQUENCE [LARGE SCALE GENOMIC DNA]</scope>
    <source>
        <strain evidence="3">cv. IRGC 105608</strain>
    </source>
</reference>
<proteinExistence type="predicted"/>
<organism evidence="3">
    <name type="scientific">Oryza barthii</name>
    <dbReference type="NCBI Taxonomy" id="65489"/>
    <lineage>
        <taxon>Eukaryota</taxon>
        <taxon>Viridiplantae</taxon>
        <taxon>Streptophyta</taxon>
        <taxon>Embryophyta</taxon>
        <taxon>Tracheophyta</taxon>
        <taxon>Spermatophyta</taxon>
        <taxon>Magnoliopsida</taxon>
        <taxon>Liliopsida</taxon>
        <taxon>Poales</taxon>
        <taxon>Poaceae</taxon>
        <taxon>BOP clade</taxon>
        <taxon>Oryzoideae</taxon>
        <taxon>Oryzeae</taxon>
        <taxon>Oryzinae</taxon>
        <taxon>Oryza</taxon>
    </lineage>
</organism>
<dbReference type="SUPFAM" id="SSF69318">
    <property type="entry name" value="Integrin alpha N-terminal domain"/>
    <property type="match status" value="1"/>
</dbReference>
<dbReference type="Gene3D" id="2.130.10.10">
    <property type="entry name" value="YVTN repeat-like/Quinoprotein amine dehydrogenase"/>
    <property type="match status" value="1"/>
</dbReference>
<evidence type="ECO:0000313" key="4">
    <source>
        <dbReference type="Proteomes" id="UP000026960"/>
    </source>
</evidence>
<feature type="chain" id="PRO_5002271344" description="FG-GAP repeat-containing protein" evidence="2">
    <location>
        <begin position="22"/>
        <end position="615"/>
    </location>
</feature>
<keyword evidence="1" id="KW-1133">Transmembrane helix</keyword>
<evidence type="ECO:0000313" key="3">
    <source>
        <dbReference type="EnsemblPlants" id="OBART02G00070.1"/>
    </source>
</evidence>
<accession>A0A0D3EZF4</accession>
<keyword evidence="1" id="KW-0812">Transmembrane</keyword>
<dbReference type="eggNOG" id="ENOG502QPN1">
    <property type="taxonomic scope" value="Eukaryota"/>
</dbReference>
<dbReference type="EnsemblPlants" id="OBART02G00070.1">
    <property type="protein sequence ID" value="OBART02G00070.1"/>
    <property type="gene ID" value="OBART02G00070"/>
</dbReference>
<dbReference type="PANTHER" id="PTHR34284">
    <property type="entry name" value="FG-GAP REPEAT-CONTAINING PROTEIN"/>
    <property type="match status" value="1"/>
</dbReference>